<dbReference type="EMBL" id="KV784369">
    <property type="protein sequence ID" value="OEU11061.1"/>
    <property type="molecule type" value="Genomic_DNA"/>
</dbReference>
<feature type="compositionally biased region" description="Low complexity" evidence="1">
    <location>
        <begin position="14"/>
        <end position="29"/>
    </location>
</feature>
<name>A0A1E7EYL9_9STRA</name>
<feature type="region of interest" description="Disordered" evidence="1">
    <location>
        <begin position="1"/>
        <end position="37"/>
    </location>
</feature>
<evidence type="ECO:0000256" key="2">
    <source>
        <dbReference type="SAM" id="Phobius"/>
    </source>
</evidence>
<organism evidence="3 4">
    <name type="scientific">Fragilariopsis cylindrus CCMP1102</name>
    <dbReference type="NCBI Taxonomy" id="635003"/>
    <lineage>
        <taxon>Eukaryota</taxon>
        <taxon>Sar</taxon>
        <taxon>Stramenopiles</taxon>
        <taxon>Ochrophyta</taxon>
        <taxon>Bacillariophyta</taxon>
        <taxon>Bacillariophyceae</taxon>
        <taxon>Bacillariophycidae</taxon>
        <taxon>Bacillariales</taxon>
        <taxon>Bacillariaceae</taxon>
        <taxon>Fragilariopsis</taxon>
    </lineage>
</organism>
<feature type="transmembrane region" description="Helical" evidence="2">
    <location>
        <begin position="213"/>
        <end position="234"/>
    </location>
</feature>
<sequence length="386" mass="43249">MSDEEEKNDGIILESDTTTSTENITIPTKTTDDAPGTSIGSDIADGYNGTVDTCVPYYCNDTYSNDCIYNSYWGSMSIMKCSDYQHDVYHYPKAIISSTKTRFECCKETPSMSKNVLVAYKRTTWPILVVSLMSLLASTLLIVALFLPLIIQKCTANRRIIVHEVYQLLKKSNQSRRQPPPTLKKAFCQAITVYVCSSILSIIVYFTKRGWETAIIAYTISTGIPMVYVIYICYSIKRYKLVTKADRHLKVLAVYFFRIVLVFVFIWGPGMLLLALSYLLAPREALEMKGKIYASAFFLFCAQGMVSFMMALLKPDVKQAAMNVLTLSICNCPDISTCSGGNRTGENVEAVTNGVNNERQENRTTVPRHGDQDVNVNNITSVEIDC</sequence>
<keyword evidence="2" id="KW-0472">Membrane</keyword>
<dbReference type="OrthoDB" id="10683361at2759"/>
<feature type="transmembrane region" description="Helical" evidence="2">
    <location>
        <begin position="292"/>
        <end position="313"/>
    </location>
</feature>
<evidence type="ECO:0000313" key="4">
    <source>
        <dbReference type="Proteomes" id="UP000095751"/>
    </source>
</evidence>
<feature type="transmembrane region" description="Helical" evidence="2">
    <location>
        <begin position="255"/>
        <end position="280"/>
    </location>
</feature>
<keyword evidence="4" id="KW-1185">Reference proteome</keyword>
<reference evidence="3 4" key="1">
    <citation type="submission" date="2016-09" db="EMBL/GenBank/DDBJ databases">
        <title>Extensive genetic diversity and differential bi-allelic expression allows diatom success in the polar Southern Ocean.</title>
        <authorList>
            <consortium name="DOE Joint Genome Institute"/>
            <person name="Mock T."/>
            <person name="Otillar R.P."/>
            <person name="Strauss J."/>
            <person name="Dupont C."/>
            <person name="Frickenhaus S."/>
            <person name="Maumus F."/>
            <person name="Mcmullan M."/>
            <person name="Sanges R."/>
            <person name="Schmutz J."/>
            <person name="Toseland A."/>
            <person name="Valas R."/>
            <person name="Veluchamy A."/>
            <person name="Ward B.J."/>
            <person name="Allen A."/>
            <person name="Barry K."/>
            <person name="Falciatore A."/>
            <person name="Ferrante M."/>
            <person name="Fortunato A.E."/>
            <person name="Gloeckner G."/>
            <person name="Gruber A."/>
            <person name="Hipkin R."/>
            <person name="Janech M."/>
            <person name="Kroth P."/>
            <person name="Leese F."/>
            <person name="Lindquist E."/>
            <person name="Lyon B.R."/>
            <person name="Martin J."/>
            <person name="Mayer C."/>
            <person name="Parker M."/>
            <person name="Quesneville H."/>
            <person name="Raymond J."/>
            <person name="Uhlig C."/>
            <person name="Valentin K.U."/>
            <person name="Worden A.Z."/>
            <person name="Armbrust E.V."/>
            <person name="Bowler C."/>
            <person name="Green B."/>
            <person name="Moulton V."/>
            <person name="Van Oosterhout C."/>
            <person name="Grigoriev I."/>
        </authorList>
    </citation>
    <scope>NUCLEOTIDE SEQUENCE [LARGE SCALE GENOMIC DNA]</scope>
    <source>
        <strain evidence="3 4">CCMP1102</strain>
    </source>
</reference>
<gene>
    <name evidence="3" type="ORF">FRACYDRAFT_246165</name>
</gene>
<feature type="transmembrane region" description="Helical" evidence="2">
    <location>
        <begin position="125"/>
        <end position="151"/>
    </location>
</feature>
<dbReference type="Proteomes" id="UP000095751">
    <property type="component" value="Unassembled WGS sequence"/>
</dbReference>
<proteinExistence type="predicted"/>
<dbReference type="KEGG" id="fcy:FRACYDRAFT_246165"/>
<feature type="transmembrane region" description="Helical" evidence="2">
    <location>
        <begin position="186"/>
        <end position="207"/>
    </location>
</feature>
<keyword evidence="2" id="KW-0812">Transmembrane</keyword>
<evidence type="ECO:0000313" key="3">
    <source>
        <dbReference type="EMBL" id="OEU11061.1"/>
    </source>
</evidence>
<dbReference type="AlphaFoldDB" id="A0A1E7EYL9"/>
<evidence type="ECO:0000256" key="1">
    <source>
        <dbReference type="SAM" id="MobiDB-lite"/>
    </source>
</evidence>
<keyword evidence="2" id="KW-1133">Transmembrane helix</keyword>
<accession>A0A1E7EYL9</accession>
<protein>
    <submittedName>
        <fullName evidence="3">Uncharacterized protein</fullName>
    </submittedName>
</protein>
<dbReference type="InParanoid" id="A0A1E7EYL9"/>